<dbReference type="InterPro" id="IPR010421">
    <property type="entry name" value="TrcR"/>
</dbReference>
<dbReference type="InterPro" id="IPR036909">
    <property type="entry name" value="Cyt_c-like_dom_sf"/>
</dbReference>
<evidence type="ECO:0000313" key="7">
    <source>
        <dbReference type="Proteomes" id="UP000251923"/>
    </source>
</evidence>
<keyword evidence="1 4" id="KW-0349">Heme</keyword>
<dbReference type="GO" id="GO:0020037">
    <property type="term" value="F:heme binding"/>
    <property type="evidence" value="ECO:0007669"/>
    <property type="project" value="InterPro"/>
</dbReference>
<dbReference type="Gene3D" id="1.10.760.10">
    <property type="entry name" value="Cytochrome c-like domain"/>
    <property type="match status" value="1"/>
</dbReference>
<dbReference type="Pfam" id="PF06242">
    <property type="entry name" value="TrcR"/>
    <property type="match status" value="1"/>
</dbReference>
<evidence type="ECO:0000256" key="1">
    <source>
        <dbReference type="ARBA" id="ARBA00022617"/>
    </source>
</evidence>
<dbReference type="GO" id="GO:0046872">
    <property type="term" value="F:metal ion binding"/>
    <property type="evidence" value="ECO:0007669"/>
    <property type="project" value="UniProtKB-KW"/>
</dbReference>
<evidence type="ECO:0000313" key="6">
    <source>
        <dbReference type="EMBL" id="RAV76587.1"/>
    </source>
</evidence>
<proteinExistence type="predicted"/>
<sequence length="159" mass="16925">MQSVRDRSHWNSANIKPVDPVTLGLSTQIELDAAVQKAVATSGLGFTNEPDPDARLYASACGSCHYNSGPQPLAARPELALNSALTLPEPTNFIQVVLKGVGLGEGMPNVMMPGFEKALSDDDVARLAVYLRRTRTDLPPWTDVESKVAAIRAQASAAP</sequence>
<evidence type="ECO:0000256" key="2">
    <source>
        <dbReference type="ARBA" id="ARBA00022723"/>
    </source>
</evidence>
<dbReference type="Pfam" id="PF13442">
    <property type="entry name" value="Cytochrome_CBB3"/>
    <property type="match status" value="1"/>
</dbReference>
<evidence type="ECO:0000259" key="5">
    <source>
        <dbReference type="PROSITE" id="PS51007"/>
    </source>
</evidence>
<reference evidence="6 7" key="1">
    <citation type="submission" date="2018-04" db="EMBL/GenBank/DDBJ databases">
        <title>Aerococcus urinae genomes.</title>
        <authorList>
            <person name="Hilt E."/>
            <person name="Gilbert N.M."/>
            <person name="Thomas-White K."/>
            <person name="Putonti C."/>
            <person name="Lewis A.L."/>
            <person name="Visck K.L."/>
            <person name="Wolfe A.J."/>
        </authorList>
    </citation>
    <scope>NUCLEOTIDE SEQUENCE [LARGE SCALE GENOMIC DNA]</scope>
    <source>
        <strain evidence="6 7">UMB7480</strain>
    </source>
</reference>
<protein>
    <recommendedName>
        <fullName evidence="5">Cytochrome c domain-containing protein</fullName>
    </recommendedName>
</protein>
<gene>
    <name evidence="6" type="ORF">DBT54_09700</name>
</gene>
<name>A0A329NU55_9LACT</name>
<keyword evidence="3 4" id="KW-0408">Iron</keyword>
<organism evidence="6 7">
    <name type="scientific">Aerococcus urinae</name>
    <dbReference type="NCBI Taxonomy" id="1376"/>
    <lineage>
        <taxon>Bacteria</taxon>
        <taxon>Bacillati</taxon>
        <taxon>Bacillota</taxon>
        <taxon>Bacilli</taxon>
        <taxon>Lactobacillales</taxon>
        <taxon>Aerococcaceae</taxon>
        <taxon>Aerococcus</taxon>
    </lineage>
</organism>
<dbReference type="PANTHER" id="PTHR35008:SF8">
    <property type="entry name" value="ALCOHOL DEHYDROGENASE CYTOCHROME C SUBUNIT"/>
    <property type="match status" value="1"/>
</dbReference>
<dbReference type="EMBL" id="QMHM01000048">
    <property type="protein sequence ID" value="RAV76587.1"/>
    <property type="molecule type" value="Genomic_DNA"/>
</dbReference>
<dbReference type="PROSITE" id="PS51007">
    <property type="entry name" value="CYTC"/>
    <property type="match status" value="1"/>
</dbReference>
<evidence type="ECO:0000256" key="4">
    <source>
        <dbReference type="PROSITE-ProRule" id="PRU00433"/>
    </source>
</evidence>
<dbReference type="InterPro" id="IPR009056">
    <property type="entry name" value="Cyt_c-like_dom"/>
</dbReference>
<dbReference type="InterPro" id="IPR051459">
    <property type="entry name" value="Cytochrome_c-type_DH"/>
</dbReference>
<dbReference type="Proteomes" id="UP000251923">
    <property type="component" value="Unassembled WGS sequence"/>
</dbReference>
<accession>A0A329NU55</accession>
<feature type="domain" description="Cytochrome c" evidence="5">
    <location>
        <begin position="48"/>
        <end position="135"/>
    </location>
</feature>
<evidence type="ECO:0000256" key="3">
    <source>
        <dbReference type="ARBA" id="ARBA00023004"/>
    </source>
</evidence>
<dbReference type="AlphaFoldDB" id="A0A329NU55"/>
<dbReference type="GO" id="GO:0009055">
    <property type="term" value="F:electron transfer activity"/>
    <property type="evidence" value="ECO:0007669"/>
    <property type="project" value="InterPro"/>
</dbReference>
<keyword evidence="2 4" id="KW-0479">Metal-binding</keyword>
<comment type="caution">
    <text evidence="6">The sequence shown here is derived from an EMBL/GenBank/DDBJ whole genome shotgun (WGS) entry which is preliminary data.</text>
</comment>
<dbReference type="PANTHER" id="PTHR35008">
    <property type="entry name" value="BLL4482 PROTEIN-RELATED"/>
    <property type="match status" value="1"/>
</dbReference>
<dbReference type="SUPFAM" id="SSF46626">
    <property type="entry name" value="Cytochrome c"/>
    <property type="match status" value="1"/>
</dbReference>